<comment type="similarity">
    <text evidence="1">Belongs to the asparaginase 1 family.</text>
</comment>
<dbReference type="SUPFAM" id="SSF53774">
    <property type="entry name" value="Glutaminase/Asparaginase"/>
    <property type="match status" value="1"/>
</dbReference>
<evidence type="ECO:0000256" key="1">
    <source>
        <dbReference type="ARBA" id="ARBA00010518"/>
    </source>
</evidence>
<name>A0A4R6E102_9RHOO</name>
<dbReference type="Pfam" id="PF00710">
    <property type="entry name" value="Asparaginase"/>
    <property type="match status" value="1"/>
</dbReference>
<dbReference type="InterPro" id="IPR037152">
    <property type="entry name" value="L-asparaginase_N_sf"/>
</dbReference>
<dbReference type="PROSITE" id="PS00917">
    <property type="entry name" value="ASN_GLN_ASE_2"/>
    <property type="match status" value="1"/>
</dbReference>
<dbReference type="PANTHER" id="PTHR11707">
    <property type="entry name" value="L-ASPARAGINASE"/>
    <property type="match status" value="1"/>
</dbReference>
<evidence type="ECO:0000256" key="3">
    <source>
        <dbReference type="PIRSR" id="PIRSR001220-1"/>
    </source>
</evidence>
<dbReference type="InterPro" id="IPR027473">
    <property type="entry name" value="L-asparaginase_C"/>
</dbReference>
<evidence type="ECO:0000259" key="8">
    <source>
        <dbReference type="Pfam" id="PF17763"/>
    </source>
</evidence>
<dbReference type="FunFam" id="3.40.50.1170:FF:000001">
    <property type="entry name" value="L-asparaginase 2"/>
    <property type="match status" value="1"/>
</dbReference>
<dbReference type="OrthoDB" id="9788068at2"/>
<organism evidence="9 10">
    <name type="scientific">Azoarcus indigens</name>
    <dbReference type="NCBI Taxonomy" id="29545"/>
    <lineage>
        <taxon>Bacteria</taxon>
        <taxon>Pseudomonadati</taxon>
        <taxon>Pseudomonadota</taxon>
        <taxon>Betaproteobacteria</taxon>
        <taxon>Rhodocyclales</taxon>
        <taxon>Zoogloeaceae</taxon>
        <taxon>Azoarcus</taxon>
    </lineage>
</organism>
<dbReference type="GO" id="GO:0006528">
    <property type="term" value="P:asparagine metabolic process"/>
    <property type="evidence" value="ECO:0007669"/>
    <property type="project" value="InterPro"/>
</dbReference>
<sequence>MKPTLALIATGGTIAGLAEDSAAPANYIAGVVDAATLVAAVPPLRELASLQVEQLCNLDSSDLTPAHWLALAQRVQALAADPAIAGIVITHGTDTLEETAAFLALCHQGDTPVVLTGAMRPANALSADGPANLHDACRVALAGDSRGRGVMVVFAGEILPALPLNKARLGLQPYVAGAGGTLGVAGSPPRFFHPPSPAPAVLDAAACHSLPEVAVLYVAAGMPPQALRDALRHGARGAVLALPGSGTVPQAWEETIAEACSAGIRIVRGSRLTCAYVTPRHQDVELGSWAAGALAPAQARAALIAAIAAGLEGLPSAAYAQGG</sequence>
<dbReference type="PROSITE" id="PS00144">
    <property type="entry name" value="ASN_GLN_ASE_1"/>
    <property type="match status" value="1"/>
</dbReference>
<dbReference type="RefSeq" id="WP_133590902.1">
    <property type="nucleotide sequence ID" value="NZ_SNVV01000007.1"/>
</dbReference>
<dbReference type="InterPro" id="IPR004550">
    <property type="entry name" value="AsnASE_II"/>
</dbReference>
<evidence type="ECO:0000256" key="2">
    <source>
        <dbReference type="ARBA" id="ARBA00022801"/>
    </source>
</evidence>
<comment type="caution">
    <text evidence="9">The sequence shown here is derived from an EMBL/GenBank/DDBJ whole genome shotgun (WGS) entry which is preliminary data.</text>
</comment>
<dbReference type="PIRSF" id="PIRSF500176">
    <property type="entry name" value="L_ASNase"/>
    <property type="match status" value="1"/>
</dbReference>
<dbReference type="InterPro" id="IPR027475">
    <property type="entry name" value="Asparaginase/glutaminase_AS2"/>
</dbReference>
<keyword evidence="2" id="KW-0378">Hydrolase</keyword>
<dbReference type="EMBL" id="SNVV01000007">
    <property type="protein sequence ID" value="TDN51380.1"/>
    <property type="molecule type" value="Genomic_DNA"/>
</dbReference>
<dbReference type="PIRSF" id="PIRSF001220">
    <property type="entry name" value="L-ASNase_gatD"/>
    <property type="match status" value="1"/>
</dbReference>
<dbReference type="PRINTS" id="PR00139">
    <property type="entry name" value="ASNGLNASE"/>
</dbReference>
<proteinExistence type="inferred from homology"/>
<dbReference type="SFLD" id="SFLDS00057">
    <property type="entry name" value="Glutaminase/Asparaginase"/>
    <property type="match status" value="1"/>
</dbReference>
<feature type="active site" evidence="6">
    <location>
        <position position="93"/>
    </location>
</feature>
<evidence type="ECO:0000256" key="6">
    <source>
        <dbReference type="PROSITE-ProRule" id="PRU10100"/>
    </source>
</evidence>
<dbReference type="InterPro" id="IPR040919">
    <property type="entry name" value="Asparaginase_C"/>
</dbReference>
<feature type="binding site" evidence="4">
    <location>
        <begin position="93"/>
        <end position="94"/>
    </location>
    <ligand>
        <name>substrate</name>
    </ligand>
</feature>
<dbReference type="PANTHER" id="PTHR11707:SF28">
    <property type="entry name" value="60 KDA LYSOPHOSPHOLIPASE"/>
    <property type="match status" value="1"/>
</dbReference>
<dbReference type="InterPro" id="IPR036152">
    <property type="entry name" value="Asp/glu_Ase-like_sf"/>
</dbReference>
<dbReference type="InterPro" id="IPR020827">
    <property type="entry name" value="Asparaginase/glutaminase_AS1"/>
</dbReference>
<accession>A0A4R6E102</accession>
<evidence type="ECO:0000313" key="10">
    <source>
        <dbReference type="Proteomes" id="UP000295129"/>
    </source>
</evidence>
<evidence type="ECO:0000259" key="7">
    <source>
        <dbReference type="Pfam" id="PF00710"/>
    </source>
</evidence>
<dbReference type="Proteomes" id="UP000295129">
    <property type="component" value="Unassembled WGS sequence"/>
</dbReference>
<dbReference type="GO" id="GO:0004067">
    <property type="term" value="F:asparaginase activity"/>
    <property type="evidence" value="ECO:0007669"/>
    <property type="project" value="UniProtKB-UniRule"/>
</dbReference>
<keyword evidence="10" id="KW-1185">Reference proteome</keyword>
<dbReference type="Gene3D" id="3.40.50.40">
    <property type="match status" value="1"/>
</dbReference>
<dbReference type="InterPro" id="IPR027474">
    <property type="entry name" value="L-asparaginase_N"/>
</dbReference>
<feature type="active site" evidence="5">
    <location>
        <position position="13"/>
    </location>
</feature>
<gene>
    <name evidence="9" type="ORF">C7389_107114</name>
</gene>
<feature type="binding site" evidence="4">
    <location>
        <position position="60"/>
    </location>
    <ligand>
        <name>substrate</name>
    </ligand>
</feature>
<reference evidence="9 10" key="1">
    <citation type="submission" date="2019-03" db="EMBL/GenBank/DDBJ databases">
        <title>Genomic Encyclopedia of Type Strains, Phase IV (KMG-IV): sequencing the most valuable type-strain genomes for metagenomic binning, comparative biology and taxonomic classification.</title>
        <authorList>
            <person name="Goeker M."/>
        </authorList>
    </citation>
    <scope>NUCLEOTIDE SEQUENCE [LARGE SCALE GENOMIC DNA]</scope>
    <source>
        <strain evidence="9 10">DSM 12121</strain>
    </source>
</reference>
<feature type="domain" description="L-asparaginase N-terminal" evidence="7">
    <location>
        <begin position="5"/>
        <end position="166"/>
    </location>
</feature>
<dbReference type="Gene3D" id="3.40.50.1170">
    <property type="entry name" value="L-asparaginase, N-terminal domain"/>
    <property type="match status" value="1"/>
</dbReference>
<dbReference type="CDD" id="cd08964">
    <property type="entry name" value="L-asparaginase_II"/>
    <property type="match status" value="1"/>
</dbReference>
<dbReference type="InterPro" id="IPR006034">
    <property type="entry name" value="Asparaginase/glutaminase-like"/>
</dbReference>
<evidence type="ECO:0000313" key="9">
    <source>
        <dbReference type="EMBL" id="TDN51380.1"/>
    </source>
</evidence>
<dbReference type="Pfam" id="PF17763">
    <property type="entry name" value="Asparaginase_C"/>
    <property type="match status" value="1"/>
</dbReference>
<feature type="active site" description="O-isoaspartyl threonine intermediate" evidence="3">
    <location>
        <position position="13"/>
    </location>
</feature>
<dbReference type="PROSITE" id="PS51732">
    <property type="entry name" value="ASN_GLN_ASE_3"/>
    <property type="match status" value="1"/>
</dbReference>
<feature type="domain" description="Asparaginase/glutaminase C-terminal" evidence="8">
    <location>
        <begin position="213"/>
        <end position="311"/>
    </location>
</feature>
<dbReference type="AlphaFoldDB" id="A0A4R6E102"/>
<protein>
    <submittedName>
        <fullName evidence="9">L-asparaginase</fullName>
    </submittedName>
</protein>
<dbReference type="SMART" id="SM00870">
    <property type="entry name" value="Asparaginase"/>
    <property type="match status" value="1"/>
</dbReference>
<evidence type="ECO:0000256" key="4">
    <source>
        <dbReference type="PIRSR" id="PIRSR001220-2"/>
    </source>
</evidence>
<evidence type="ECO:0000256" key="5">
    <source>
        <dbReference type="PROSITE-ProRule" id="PRU10099"/>
    </source>
</evidence>